<organism evidence="2 3">
    <name type="scientific">Arthrobotrys conoides</name>
    <dbReference type="NCBI Taxonomy" id="74498"/>
    <lineage>
        <taxon>Eukaryota</taxon>
        <taxon>Fungi</taxon>
        <taxon>Dikarya</taxon>
        <taxon>Ascomycota</taxon>
        <taxon>Pezizomycotina</taxon>
        <taxon>Orbiliomycetes</taxon>
        <taxon>Orbiliales</taxon>
        <taxon>Orbiliaceae</taxon>
        <taxon>Arthrobotrys</taxon>
    </lineage>
</organism>
<proteinExistence type="predicted"/>
<dbReference type="AlphaFoldDB" id="A0AAN8N6B7"/>
<sequence length="615" mass="65437">MANQQPFQPILVVKSFEMISFVGTRNIRGRTHERIDLVARRGDVLEVHFPSPTTTRQIVRFTMNSKYVTIYWAENTGSLVLYVNDKNTPSGYPQVHIRENTIRHVNSLRKDDPSIVWNEFSDDENMHVDLARLLGTQSFGANRLIALYWGRHGPSYDQKSLRKAICHTKWQNVASLELRRRCQHMMTDARMNFDHYFKNLPSVGAGPSTAPQTAAGANAGATNATTANAPVGAITTAAVASASASATVPATGNASAGINAPVVGARVLGATNAPTGTNAVATTNVPAGANTVATSQVATGANTMVTANAPTTGATTVAAVQSSATNPAGPGTQSAAMQEAPPMEPKRPVTWFPLTPAHLIKIEAWGNRIPFPTTPKSPGSVRPPAVFRFEDSDPFGTTPSESKVASVAGASSVALQTASPAANKGAEAQGQARGRIVAPPQLPPLFPHLATRRSIIPKETRATTAEATTAEATTVETAAVENTTVEATESISEAQSADNHILTDDKFRHILFWQEGLARAEAEAAEALLRGAPSGMLIDFGCNPEVSAPEGDAWGGRLHAEAQDDAVSVVASQLAGLEFRPDGETAKENRSDARFALGFWADLERWNDETNDYPH</sequence>
<dbReference type="EMBL" id="JAVHJM010000008">
    <property type="protein sequence ID" value="KAK6508133.1"/>
    <property type="molecule type" value="Genomic_DNA"/>
</dbReference>
<evidence type="ECO:0000256" key="1">
    <source>
        <dbReference type="SAM" id="MobiDB-lite"/>
    </source>
</evidence>
<name>A0AAN8N6B7_9PEZI</name>
<gene>
    <name evidence="2" type="ORF">TWF506_010235</name>
</gene>
<reference evidence="2 3" key="1">
    <citation type="submission" date="2019-10" db="EMBL/GenBank/DDBJ databases">
        <authorList>
            <person name="Palmer J.M."/>
        </authorList>
    </citation>
    <scope>NUCLEOTIDE SEQUENCE [LARGE SCALE GENOMIC DNA]</scope>
    <source>
        <strain evidence="2 3">TWF506</strain>
    </source>
</reference>
<protein>
    <submittedName>
        <fullName evidence="2">Uncharacterized protein</fullName>
    </submittedName>
</protein>
<evidence type="ECO:0000313" key="2">
    <source>
        <dbReference type="EMBL" id="KAK6508133.1"/>
    </source>
</evidence>
<evidence type="ECO:0000313" key="3">
    <source>
        <dbReference type="Proteomes" id="UP001307849"/>
    </source>
</evidence>
<dbReference type="Proteomes" id="UP001307849">
    <property type="component" value="Unassembled WGS sequence"/>
</dbReference>
<keyword evidence="3" id="KW-1185">Reference proteome</keyword>
<accession>A0AAN8N6B7</accession>
<feature type="region of interest" description="Disordered" evidence="1">
    <location>
        <begin position="371"/>
        <end position="402"/>
    </location>
</feature>
<comment type="caution">
    <text evidence="2">The sequence shown here is derived from an EMBL/GenBank/DDBJ whole genome shotgun (WGS) entry which is preliminary data.</text>
</comment>